<gene>
    <name evidence="1" type="ORF">LEP1GSC186_3722</name>
</gene>
<dbReference type="EMBL" id="AHOP02000029">
    <property type="protein sequence ID" value="EMO40707.1"/>
    <property type="molecule type" value="Genomic_DNA"/>
</dbReference>
<organism evidence="1 2">
    <name type="scientific">Leptospira noguchii serovar Autumnalis str. ZUN142</name>
    <dbReference type="NCBI Taxonomy" id="1085540"/>
    <lineage>
        <taxon>Bacteria</taxon>
        <taxon>Pseudomonadati</taxon>
        <taxon>Spirochaetota</taxon>
        <taxon>Spirochaetia</taxon>
        <taxon>Leptospirales</taxon>
        <taxon>Leptospiraceae</taxon>
        <taxon>Leptospira</taxon>
    </lineage>
</organism>
<evidence type="ECO:0000313" key="2">
    <source>
        <dbReference type="Proteomes" id="UP000012153"/>
    </source>
</evidence>
<dbReference type="AntiFam" id="ANF00051">
    <property type="entry name" value="Translation of DNA tandem repeat"/>
</dbReference>
<dbReference type="Proteomes" id="UP000012153">
    <property type="component" value="Unassembled WGS sequence"/>
</dbReference>
<comment type="caution">
    <text evidence="1">The sequence shown here is derived from an EMBL/GenBank/DDBJ whole genome shotgun (WGS) entry which is preliminary data.</text>
</comment>
<evidence type="ECO:0000313" key="1">
    <source>
        <dbReference type="EMBL" id="EMO40707.1"/>
    </source>
</evidence>
<proteinExistence type="predicted"/>
<protein>
    <submittedName>
        <fullName evidence="1">Uncharacterized protein</fullName>
    </submittedName>
</protein>
<dbReference type="AlphaFoldDB" id="M6U6Q5"/>
<sequence>MGTTANHDFTKKNFQKLRKLFLCAKNIKFEYIIFRKTQFNVSFQIHFLLEMRRNLWELLQITILQKNFQKLRKLFLCAKNIKFEYIIFRKTQFNVSFQIQFLLEMRRNLRELLQITILQKKLSKAQEIISSY</sequence>
<reference evidence="1 2" key="1">
    <citation type="submission" date="2013-01" db="EMBL/GenBank/DDBJ databases">
        <authorList>
            <person name="Harkins D.M."/>
            <person name="Durkin A.S."/>
            <person name="Brinkac L.M."/>
            <person name="Haft D.H."/>
            <person name="Selengut J.D."/>
            <person name="Sanka R."/>
            <person name="DePew J."/>
            <person name="Purushe J."/>
            <person name="Matthias M.A."/>
            <person name="Vinetz J.M."/>
            <person name="Sutton G.G."/>
            <person name="Nierman W.C."/>
            <person name="Fouts D.E."/>
        </authorList>
    </citation>
    <scope>NUCLEOTIDE SEQUENCE [LARGE SCALE GENOMIC DNA]</scope>
    <source>
        <strain evidence="1 2">ZUN142</strain>
    </source>
</reference>
<name>M6U6Q5_9LEPT</name>
<accession>M6U6Q5</accession>